<gene>
    <name evidence="2" type="ORF">DSM106972_028200</name>
</gene>
<dbReference type="AlphaFoldDB" id="A0A433VKA1"/>
<dbReference type="GO" id="GO:0030151">
    <property type="term" value="F:molybdenum ion binding"/>
    <property type="evidence" value="ECO:0007669"/>
    <property type="project" value="InterPro"/>
</dbReference>
<reference evidence="2" key="2">
    <citation type="journal article" date="2019" name="Genome Biol. Evol.">
        <title>Day and night: Metabolic profiles and evolutionary relationships of six axenic non-marine cyanobacteria.</title>
        <authorList>
            <person name="Will S.E."/>
            <person name="Henke P."/>
            <person name="Boedeker C."/>
            <person name="Huang S."/>
            <person name="Brinkmann H."/>
            <person name="Rohde M."/>
            <person name="Jarek M."/>
            <person name="Friedl T."/>
            <person name="Seufert S."/>
            <person name="Schumacher M."/>
            <person name="Overmann J."/>
            <person name="Neumann-Schaal M."/>
            <person name="Petersen J."/>
        </authorList>
    </citation>
    <scope>NUCLEOTIDE SEQUENCE [LARGE SCALE GENOMIC DNA]</scope>
    <source>
        <strain evidence="2">PCC 7102</strain>
    </source>
</reference>
<evidence type="ECO:0000313" key="2">
    <source>
        <dbReference type="EMBL" id="RUT06563.1"/>
    </source>
</evidence>
<comment type="caution">
    <text evidence="2">The sequence shown here is derived from an EMBL/GenBank/DDBJ whole genome shotgun (WGS) entry which is preliminary data.</text>
</comment>
<dbReference type="InterPro" id="IPR005302">
    <property type="entry name" value="MoCF_Sase_C"/>
</dbReference>
<dbReference type="InterPro" id="IPR011037">
    <property type="entry name" value="Pyrv_Knase-like_insert_dom_sf"/>
</dbReference>
<name>A0A433VKA1_9CYAN</name>
<protein>
    <submittedName>
        <fullName evidence="2">Molybdenum cofactor sulfurase</fullName>
    </submittedName>
</protein>
<dbReference type="PANTHER" id="PTHR36930:SF1">
    <property type="entry name" value="MOSC DOMAIN-CONTAINING PROTEIN"/>
    <property type="match status" value="1"/>
</dbReference>
<dbReference type="Proteomes" id="UP000271624">
    <property type="component" value="Unassembled WGS sequence"/>
</dbReference>
<evidence type="ECO:0000259" key="1">
    <source>
        <dbReference type="PROSITE" id="PS51340"/>
    </source>
</evidence>
<reference evidence="2" key="1">
    <citation type="submission" date="2018-12" db="EMBL/GenBank/DDBJ databases">
        <authorList>
            <person name="Will S."/>
            <person name="Neumann-Schaal M."/>
            <person name="Henke P."/>
        </authorList>
    </citation>
    <scope>NUCLEOTIDE SEQUENCE</scope>
    <source>
        <strain evidence="2">PCC 7102</strain>
    </source>
</reference>
<dbReference type="EMBL" id="RSCL01000006">
    <property type="protein sequence ID" value="RUT06563.1"/>
    <property type="molecule type" value="Genomic_DNA"/>
</dbReference>
<dbReference type="SUPFAM" id="SSF50800">
    <property type="entry name" value="PK beta-barrel domain-like"/>
    <property type="match status" value="1"/>
</dbReference>
<evidence type="ECO:0000313" key="3">
    <source>
        <dbReference type="Proteomes" id="UP000271624"/>
    </source>
</evidence>
<proteinExistence type="predicted"/>
<dbReference type="PANTHER" id="PTHR36930">
    <property type="entry name" value="METAL-SULFUR CLUSTER BIOSYNTHESIS PROTEINS YUAD-RELATED"/>
    <property type="match status" value="1"/>
</dbReference>
<dbReference type="RefSeq" id="WP_127081363.1">
    <property type="nucleotide sequence ID" value="NZ_RSCL01000006.1"/>
</dbReference>
<accession>A0A433VKA1</accession>
<dbReference type="OrthoDB" id="581532at2"/>
<dbReference type="Pfam" id="PF03473">
    <property type="entry name" value="MOSC"/>
    <property type="match status" value="1"/>
</dbReference>
<dbReference type="PROSITE" id="PS51340">
    <property type="entry name" value="MOSC"/>
    <property type="match status" value="1"/>
</dbReference>
<dbReference type="GO" id="GO:0030170">
    <property type="term" value="F:pyridoxal phosphate binding"/>
    <property type="evidence" value="ECO:0007669"/>
    <property type="project" value="InterPro"/>
</dbReference>
<feature type="domain" description="MOSC" evidence="1">
    <location>
        <begin position="127"/>
        <end position="265"/>
    </location>
</feature>
<organism evidence="2 3">
    <name type="scientific">Dulcicalothrix desertica PCC 7102</name>
    <dbReference type="NCBI Taxonomy" id="232991"/>
    <lineage>
        <taxon>Bacteria</taxon>
        <taxon>Bacillati</taxon>
        <taxon>Cyanobacteriota</taxon>
        <taxon>Cyanophyceae</taxon>
        <taxon>Nostocales</taxon>
        <taxon>Calotrichaceae</taxon>
        <taxon>Dulcicalothrix</taxon>
    </lineage>
</organism>
<dbReference type="Gene3D" id="2.40.33.20">
    <property type="entry name" value="PK beta-barrel domain-like"/>
    <property type="match status" value="1"/>
</dbReference>
<sequence>MTNIFIKQLFIHPIKGLTPQVQESVYLKVGHGIPGDRAFALMYKKNLPDIDVEVSWMKKVNFAMQNDWHSLAALDCFYNPTSEKLTIKRKGIELLVADTSTITGRHEVSTFFTGYLAASYPSPGVSQSARERARLELVGSYNKTRYQDREAGHISLVSQATIDNLSEIAGHIIDVRRFRPNIVVDGIPAWNEFDWVGKQIKIGNALVEVTARINRCLNIEVNPETGERDIALLTILKNNFQHTQTGVIATIITEAHIKKQDIIQF</sequence>
<dbReference type="GO" id="GO:0003824">
    <property type="term" value="F:catalytic activity"/>
    <property type="evidence" value="ECO:0007669"/>
    <property type="project" value="InterPro"/>
</dbReference>
<keyword evidence="3" id="KW-1185">Reference proteome</keyword>
<dbReference type="InterPro" id="IPR052716">
    <property type="entry name" value="MOSC_domain"/>
</dbReference>